<feature type="transmembrane region" description="Helical" evidence="1">
    <location>
        <begin position="83"/>
        <end position="102"/>
    </location>
</feature>
<organism evidence="2 3">
    <name type="scientific">Romanomermis culicivorax</name>
    <name type="common">Nematode worm</name>
    <dbReference type="NCBI Taxonomy" id="13658"/>
    <lineage>
        <taxon>Eukaryota</taxon>
        <taxon>Metazoa</taxon>
        <taxon>Ecdysozoa</taxon>
        <taxon>Nematoda</taxon>
        <taxon>Enoplea</taxon>
        <taxon>Dorylaimia</taxon>
        <taxon>Mermithida</taxon>
        <taxon>Mermithoidea</taxon>
        <taxon>Mermithidae</taxon>
        <taxon>Romanomermis</taxon>
    </lineage>
</organism>
<keyword evidence="1" id="KW-0812">Transmembrane</keyword>
<reference evidence="3" key="1">
    <citation type="submission" date="2022-11" db="UniProtKB">
        <authorList>
            <consortium name="WormBaseParasite"/>
        </authorList>
    </citation>
    <scope>IDENTIFICATION</scope>
</reference>
<keyword evidence="1" id="KW-1133">Transmembrane helix</keyword>
<dbReference type="WBParaSite" id="nRc.2.0.1.t41537-RA">
    <property type="protein sequence ID" value="nRc.2.0.1.t41537-RA"/>
    <property type="gene ID" value="nRc.2.0.1.g41537"/>
</dbReference>
<feature type="transmembrane region" description="Helical" evidence="1">
    <location>
        <begin position="57"/>
        <end position="77"/>
    </location>
</feature>
<keyword evidence="2" id="KW-1185">Reference proteome</keyword>
<sequence length="132" mass="14269">MDINTVPIYTNAKMNQMTAEVSKLLIRSPFAAAVTSTPRSGLCPESKKLSVSGTSRSVCGGVASFCLVLAGVSTTLILSIAEAAFDVVGTSLSIWWTLYFWLRKSAKVVAKHQILQGEDLAFVFVHCDLYYG</sequence>
<accession>A0A915KTT2</accession>
<evidence type="ECO:0000313" key="3">
    <source>
        <dbReference type="WBParaSite" id="nRc.2.0.1.t41537-RA"/>
    </source>
</evidence>
<evidence type="ECO:0000256" key="1">
    <source>
        <dbReference type="SAM" id="Phobius"/>
    </source>
</evidence>
<keyword evidence="1" id="KW-0472">Membrane</keyword>
<dbReference type="Proteomes" id="UP000887565">
    <property type="component" value="Unplaced"/>
</dbReference>
<proteinExistence type="predicted"/>
<evidence type="ECO:0000313" key="2">
    <source>
        <dbReference type="Proteomes" id="UP000887565"/>
    </source>
</evidence>
<dbReference type="AlphaFoldDB" id="A0A915KTT2"/>
<name>A0A915KTT2_ROMCU</name>
<protein>
    <submittedName>
        <fullName evidence="3">Uncharacterized protein</fullName>
    </submittedName>
</protein>